<keyword evidence="2" id="KW-1003">Cell membrane</keyword>
<evidence type="ECO:0000256" key="1">
    <source>
        <dbReference type="ARBA" id="ARBA00004651"/>
    </source>
</evidence>
<dbReference type="NCBIfam" id="TIGR00361">
    <property type="entry name" value="ComEC_Rec2"/>
    <property type="match status" value="1"/>
</dbReference>
<feature type="transmembrane region" description="Helical" evidence="6">
    <location>
        <begin position="329"/>
        <end position="348"/>
    </location>
</feature>
<dbReference type="InterPro" id="IPR052159">
    <property type="entry name" value="Competence_DNA_uptake"/>
</dbReference>
<feature type="transmembrane region" description="Helical" evidence="6">
    <location>
        <begin position="393"/>
        <end position="412"/>
    </location>
</feature>
<sequence length="742" mass="79672">MLRYALPCWAAGVVLSFALPSVPHWAGWAAAFLCAAAAAWKFRPVAGLLFLLAGVAYGVWRTEAALQRQWPLDGVGTAQLVVEVADMPRRDGRRVQFTGNAQDERGGRFTLLLSDYRLRDWPVGSRWRVSARVRPMVGEVNLRGLNREAWALSNGIGGIGSVGRERVRLEAGGGGIAVWRDAVSRRWQGVQTGGHDFSDGLGLMRALSIGEQSALRPELWQAFRPLGLTHLVSISGLHVTMVAVLFGWLVKLVLRRLPLVPARPRLWVLAGGLAGALLYAVLAGFSVPTQRSVLMLAVFAWAWWRGSGASGWDGWWRALAAVLLFDPSAVLGVGTWLSFGLVAALVWVSAGRLNARGRMAAVRGQWAASLLSVVLLGYLFASLPLASPLVNALAIPWFSWVLTPLALLGSVLPFAPLQWTAAALAEYTLRLLVFLAGHAPEAAVAAAPPPLAVLATVATLLALLPRGTGLRPFAWLVLAGFAFYRPAAVAEGRLKAVVMDAGQGLSVLVRTKEHDLLFDTGTAQAAAAGIVPSLNALGVRRLDRLILSHHDNDHDGGFQAVTDGRTVARITAGQPEFYPQAEPCRETQWQWDGVRFELLRPSENAQGLEDNDRSCVLRVVAGGDALLVTGDLGRRGEADLVGKYGGALYSQVLVLGHHGSDTASSGLFLHAVSPQYAVASSGYANAYKHPAAAVQARVKAHGITLLRTDLSGALLFELGGGNVYRGRLKTWKPYWQKKPFDG</sequence>
<keyword evidence="4 6" id="KW-1133">Transmembrane helix</keyword>
<comment type="caution">
    <text evidence="8">The sequence shown here is derived from an EMBL/GenBank/DDBJ whole genome shotgun (WGS) entry which is preliminary data.</text>
</comment>
<dbReference type="EMBL" id="JBJGEB010000007">
    <property type="protein sequence ID" value="MFK7642421.1"/>
    <property type="molecule type" value="Genomic_DNA"/>
</dbReference>
<evidence type="ECO:0000256" key="6">
    <source>
        <dbReference type="SAM" id="Phobius"/>
    </source>
</evidence>
<evidence type="ECO:0000256" key="2">
    <source>
        <dbReference type="ARBA" id="ARBA00022475"/>
    </source>
</evidence>
<evidence type="ECO:0000313" key="8">
    <source>
        <dbReference type="EMBL" id="MFK7642421.1"/>
    </source>
</evidence>
<feature type="transmembrane region" description="Helical" evidence="6">
    <location>
        <begin position="443"/>
        <end position="464"/>
    </location>
</feature>
<dbReference type="RefSeq" id="WP_405386359.1">
    <property type="nucleotide sequence ID" value="NZ_JBJGEB010000007.1"/>
</dbReference>
<dbReference type="Proteomes" id="UP001621964">
    <property type="component" value="Unassembled WGS sequence"/>
</dbReference>
<evidence type="ECO:0000256" key="3">
    <source>
        <dbReference type="ARBA" id="ARBA00022692"/>
    </source>
</evidence>
<name>A0ABW8Q4C0_9NEIS</name>
<comment type="subcellular location">
    <subcellularLocation>
        <location evidence="1">Cell membrane</location>
        <topology evidence="1">Multi-pass membrane protein</topology>
    </subcellularLocation>
</comment>
<dbReference type="Gene3D" id="3.60.15.10">
    <property type="entry name" value="Ribonuclease Z/Hydroxyacylglutathione hydrolase-like"/>
    <property type="match status" value="1"/>
</dbReference>
<keyword evidence="3 6" id="KW-0812">Transmembrane</keyword>
<dbReference type="PANTHER" id="PTHR30619">
    <property type="entry name" value="DNA INTERNALIZATION/COMPETENCE PROTEIN COMEC/REC2"/>
    <property type="match status" value="1"/>
</dbReference>
<dbReference type="SMART" id="SM00849">
    <property type="entry name" value="Lactamase_B"/>
    <property type="match status" value="1"/>
</dbReference>
<dbReference type="Pfam" id="PF13567">
    <property type="entry name" value="DUF4131"/>
    <property type="match status" value="1"/>
</dbReference>
<keyword evidence="9" id="KW-1185">Reference proteome</keyword>
<evidence type="ECO:0000259" key="7">
    <source>
        <dbReference type="SMART" id="SM00849"/>
    </source>
</evidence>
<dbReference type="InterPro" id="IPR035681">
    <property type="entry name" value="ComA-like_MBL"/>
</dbReference>
<dbReference type="InterPro" id="IPR001279">
    <property type="entry name" value="Metallo-B-lactamas"/>
</dbReference>
<dbReference type="PANTHER" id="PTHR30619:SF1">
    <property type="entry name" value="RECOMBINATION PROTEIN 2"/>
    <property type="match status" value="1"/>
</dbReference>
<dbReference type="InterPro" id="IPR036866">
    <property type="entry name" value="RibonucZ/Hydroxyglut_hydro"/>
</dbReference>
<dbReference type="InterPro" id="IPR025405">
    <property type="entry name" value="DUF4131"/>
</dbReference>
<evidence type="ECO:0000313" key="9">
    <source>
        <dbReference type="Proteomes" id="UP001621964"/>
    </source>
</evidence>
<feature type="transmembrane region" description="Helical" evidence="6">
    <location>
        <begin position="292"/>
        <end position="309"/>
    </location>
</feature>
<feature type="transmembrane region" description="Helical" evidence="6">
    <location>
        <begin position="266"/>
        <end position="285"/>
    </location>
</feature>
<organism evidence="8 9">
    <name type="scientific">Neisseria oralis</name>
    <dbReference type="NCBI Taxonomy" id="1107316"/>
    <lineage>
        <taxon>Bacteria</taxon>
        <taxon>Pseudomonadati</taxon>
        <taxon>Pseudomonadota</taxon>
        <taxon>Betaproteobacteria</taxon>
        <taxon>Neisseriales</taxon>
        <taxon>Neisseriaceae</taxon>
        <taxon>Neisseria</taxon>
    </lineage>
</organism>
<evidence type="ECO:0000256" key="5">
    <source>
        <dbReference type="ARBA" id="ARBA00023136"/>
    </source>
</evidence>
<dbReference type="Pfam" id="PF00753">
    <property type="entry name" value="Lactamase_B"/>
    <property type="match status" value="1"/>
</dbReference>
<dbReference type="CDD" id="cd07731">
    <property type="entry name" value="ComA-like_MBL-fold"/>
    <property type="match status" value="1"/>
</dbReference>
<feature type="transmembrane region" description="Helical" evidence="6">
    <location>
        <begin position="360"/>
        <end position="381"/>
    </location>
</feature>
<feature type="transmembrane region" description="Helical" evidence="6">
    <location>
        <begin position="231"/>
        <end position="254"/>
    </location>
</feature>
<feature type="domain" description="Metallo-beta-lactamase" evidence="7">
    <location>
        <begin position="503"/>
        <end position="683"/>
    </location>
</feature>
<feature type="transmembrane region" description="Helical" evidence="6">
    <location>
        <begin position="41"/>
        <end position="60"/>
    </location>
</feature>
<keyword evidence="5 6" id="KW-0472">Membrane</keyword>
<accession>A0ABW8Q4C0</accession>
<dbReference type="Pfam" id="PF03772">
    <property type="entry name" value="Competence"/>
    <property type="match status" value="1"/>
</dbReference>
<gene>
    <name evidence="8" type="ORF">ACI43T_07930</name>
</gene>
<protein>
    <submittedName>
        <fullName evidence="8">DNA internalization-related competence protein ComEC/Rec2</fullName>
    </submittedName>
</protein>
<dbReference type="InterPro" id="IPR004797">
    <property type="entry name" value="Competence_ComEC/Rec2"/>
</dbReference>
<dbReference type="NCBIfam" id="TIGR00360">
    <property type="entry name" value="ComEC_N-term"/>
    <property type="match status" value="1"/>
</dbReference>
<evidence type="ECO:0000256" key="4">
    <source>
        <dbReference type="ARBA" id="ARBA00022989"/>
    </source>
</evidence>
<dbReference type="InterPro" id="IPR004477">
    <property type="entry name" value="ComEC_N"/>
</dbReference>
<proteinExistence type="predicted"/>
<reference evidence="8 9" key="1">
    <citation type="submission" date="2024-11" db="EMBL/GenBank/DDBJ databases">
        <authorList>
            <person name="Mikucki A.G."/>
            <person name="Kahler C.M."/>
        </authorList>
    </citation>
    <scope>NUCLEOTIDE SEQUENCE [LARGE SCALE GENOMIC DNA]</scope>
    <source>
        <strain evidence="8 9">EXNM717</strain>
    </source>
</reference>
<dbReference type="SUPFAM" id="SSF56281">
    <property type="entry name" value="Metallo-hydrolase/oxidoreductase"/>
    <property type="match status" value="1"/>
</dbReference>